<feature type="transmembrane region" description="Helical" evidence="1">
    <location>
        <begin position="6"/>
        <end position="25"/>
    </location>
</feature>
<evidence type="ECO:0000313" key="2">
    <source>
        <dbReference type="EMBL" id="OGG44193.1"/>
    </source>
</evidence>
<organism evidence="2 3">
    <name type="scientific">Handelsmanbacteria sp. (strain RIFCSPLOWO2_12_FULL_64_10)</name>
    <dbReference type="NCBI Taxonomy" id="1817868"/>
    <lineage>
        <taxon>Bacteria</taxon>
        <taxon>Candidatus Handelsmaniibacteriota</taxon>
    </lineage>
</organism>
<dbReference type="AlphaFoldDB" id="A0A1F6C522"/>
<sequence length="107" mass="11369">MNYTLMIGGMALVTVFIKAAIFVLGERVVLPPLLKDALEFVPVTVLTAIIVPMILAPHGAGLELSWRNPQLVAASAAVIVCAATHKQLLTISVGLLVFFGWQFGVLA</sequence>
<gene>
    <name evidence="2" type="ORF">A3F84_16620</name>
</gene>
<keyword evidence="1" id="KW-1133">Transmembrane helix</keyword>
<accession>A0A1F6C522</accession>
<dbReference type="InterPro" id="IPR008407">
    <property type="entry name" value="Brnchd-chn_aa_trnsp_AzlD"/>
</dbReference>
<reference evidence="2 3" key="1">
    <citation type="journal article" date="2016" name="Nat. Commun.">
        <title>Thousands of microbial genomes shed light on interconnected biogeochemical processes in an aquifer system.</title>
        <authorList>
            <person name="Anantharaman K."/>
            <person name="Brown C.T."/>
            <person name="Hug L.A."/>
            <person name="Sharon I."/>
            <person name="Castelle C.J."/>
            <person name="Probst A.J."/>
            <person name="Thomas B.C."/>
            <person name="Singh A."/>
            <person name="Wilkins M.J."/>
            <person name="Karaoz U."/>
            <person name="Brodie E.L."/>
            <person name="Williams K.H."/>
            <person name="Hubbard S.S."/>
            <person name="Banfield J.F."/>
        </authorList>
    </citation>
    <scope>NUCLEOTIDE SEQUENCE [LARGE SCALE GENOMIC DNA]</scope>
    <source>
        <strain evidence="3">RIFCSPLOWO2_12_FULL_64_10</strain>
    </source>
</reference>
<evidence type="ECO:0000256" key="1">
    <source>
        <dbReference type="SAM" id="Phobius"/>
    </source>
</evidence>
<evidence type="ECO:0000313" key="3">
    <source>
        <dbReference type="Proteomes" id="UP000178606"/>
    </source>
</evidence>
<comment type="caution">
    <text evidence="2">The sequence shown here is derived from an EMBL/GenBank/DDBJ whole genome shotgun (WGS) entry which is preliminary data.</text>
</comment>
<keyword evidence="1" id="KW-0812">Transmembrane</keyword>
<name>A0A1F6C522_HANXR</name>
<feature type="transmembrane region" description="Helical" evidence="1">
    <location>
        <begin position="76"/>
        <end position="101"/>
    </location>
</feature>
<feature type="transmembrane region" description="Helical" evidence="1">
    <location>
        <begin position="37"/>
        <end position="56"/>
    </location>
</feature>
<proteinExistence type="predicted"/>
<keyword evidence="1" id="KW-0472">Membrane</keyword>
<dbReference type="EMBL" id="MFKF01000411">
    <property type="protein sequence ID" value="OGG44193.1"/>
    <property type="molecule type" value="Genomic_DNA"/>
</dbReference>
<dbReference type="Pfam" id="PF05437">
    <property type="entry name" value="AzlD"/>
    <property type="match status" value="1"/>
</dbReference>
<dbReference type="Proteomes" id="UP000178606">
    <property type="component" value="Unassembled WGS sequence"/>
</dbReference>
<protein>
    <submittedName>
        <fullName evidence="2">Branched-chain amino acid transporter</fullName>
    </submittedName>
</protein>